<evidence type="ECO:0000313" key="1">
    <source>
        <dbReference type="EMBL" id="CAG9822158.1"/>
    </source>
</evidence>
<evidence type="ECO:0008006" key="3">
    <source>
        <dbReference type="Google" id="ProtNLM"/>
    </source>
</evidence>
<accession>A0A9N9X1T5</accession>
<name>A0A9N9X1T5_PHACE</name>
<evidence type="ECO:0000313" key="2">
    <source>
        <dbReference type="Proteomes" id="UP001153737"/>
    </source>
</evidence>
<reference evidence="1" key="2">
    <citation type="submission" date="2022-10" db="EMBL/GenBank/DDBJ databases">
        <authorList>
            <consortium name="ENA_rothamsted_submissions"/>
            <consortium name="culmorum"/>
            <person name="King R."/>
        </authorList>
    </citation>
    <scope>NUCLEOTIDE SEQUENCE</scope>
</reference>
<dbReference type="OrthoDB" id="10015795at2759"/>
<proteinExistence type="predicted"/>
<keyword evidence="2" id="KW-1185">Reference proteome</keyword>
<organism evidence="1 2">
    <name type="scientific">Phaedon cochleariae</name>
    <name type="common">Mustard beetle</name>
    <dbReference type="NCBI Taxonomy" id="80249"/>
    <lineage>
        <taxon>Eukaryota</taxon>
        <taxon>Metazoa</taxon>
        <taxon>Ecdysozoa</taxon>
        <taxon>Arthropoda</taxon>
        <taxon>Hexapoda</taxon>
        <taxon>Insecta</taxon>
        <taxon>Pterygota</taxon>
        <taxon>Neoptera</taxon>
        <taxon>Endopterygota</taxon>
        <taxon>Coleoptera</taxon>
        <taxon>Polyphaga</taxon>
        <taxon>Cucujiformia</taxon>
        <taxon>Chrysomeloidea</taxon>
        <taxon>Chrysomelidae</taxon>
        <taxon>Chrysomelinae</taxon>
        <taxon>Chrysomelini</taxon>
        <taxon>Phaedon</taxon>
    </lineage>
</organism>
<reference evidence="1" key="1">
    <citation type="submission" date="2022-01" db="EMBL/GenBank/DDBJ databases">
        <authorList>
            <person name="King R."/>
        </authorList>
    </citation>
    <scope>NUCLEOTIDE SEQUENCE</scope>
</reference>
<dbReference type="PANTHER" id="PTHR33053">
    <property type="entry name" value="PROTEIN, PUTATIVE-RELATED"/>
    <property type="match status" value="1"/>
</dbReference>
<dbReference type="AlphaFoldDB" id="A0A9N9X1T5"/>
<gene>
    <name evidence="1" type="ORF">PHAECO_LOCUS8963</name>
</gene>
<dbReference type="EMBL" id="OU896711">
    <property type="protein sequence ID" value="CAG9822158.1"/>
    <property type="molecule type" value="Genomic_DNA"/>
</dbReference>
<sequence length="513" mass="58931">MSFPSHKKFKTSTWYRCINSEVDDVLNSINFSNTPVCATSSVATTHIHELEPLEEPLELDICDLQNLEFESNNTLTMIQEASSLPDTTFPNPDNPSTLEHLRYWAVKNKIPHVALAELLIILQQSGSSQFESLPKDPRTFLRTSRITEKRLVHPGYYCHIGLRNSIEKQYERLNLLPSGKIKVGINIDGLPLAKSTSSQVYPILCINESIPCSDSVSLVGIYHGYDKPSDFNDFLREFVTEAVDLTNNGITLFGKQFSFEISMYLFDAVAKASVLFIKGHSGYSSCTKCFQKGEFINDRICFPELTFCKRTHESFIEQSDQQHHTGHTILSKIPNIDLINDIPLDYMHLVLLGVVKKLLCGIWCFGSPPHKWSYQNMKTVSEHLESLSTFMPSEFARKPRGLKEVKRWKATEFRQFLFYTGPIVLKNSLPKTKYEHFMILSVSIIFLISEKYCHNDEYLSYANSLLTYFVDITKSIYGSHFLTHNFHNLLHLSDDHYSKFFGIFSPRFYKIKI</sequence>
<dbReference type="Proteomes" id="UP001153737">
    <property type="component" value="Chromosome 5"/>
</dbReference>
<protein>
    <recommendedName>
        <fullName evidence="3">Transposase domain-containing protein</fullName>
    </recommendedName>
</protein>